<dbReference type="EMBL" id="JOKH01000001">
    <property type="protein sequence ID" value="KEQ19117.1"/>
    <property type="molecule type" value="Genomic_DNA"/>
</dbReference>
<comment type="cofactor">
    <cofactor evidence="1">
        <name>Zn(2+)</name>
        <dbReference type="ChEBI" id="CHEBI:29105"/>
    </cofactor>
</comment>
<evidence type="ECO:0000256" key="3">
    <source>
        <dbReference type="ARBA" id="ARBA00022801"/>
    </source>
</evidence>
<reference evidence="6 7" key="1">
    <citation type="submission" date="2014-06" db="EMBL/GenBank/DDBJ databases">
        <title>Whole Genome Sequences of Three Symbiotic Endozoicomonas Bacteria.</title>
        <authorList>
            <person name="Neave M.J."/>
            <person name="Apprill A."/>
            <person name="Voolstra C.R."/>
        </authorList>
    </citation>
    <scope>NUCLEOTIDE SEQUENCE [LARGE SCALE GENOMIC DNA]</scope>
    <source>
        <strain evidence="6 7">DSM 25634</strain>
    </source>
</reference>
<evidence type="ECO:0000259" key="5">
    <source>
        <dbReference type="SMART" id="SM00849"/>
    </source>
</evidence>
<dbReference type="Proteomes" id="UP000028073">
    <property type="component" value="Unassembled WGS sequence"/>
</dbReference>
<keyword evidence="3" id="KW-0378">Hydrolase</keyword>
<evidence type="ECO:0000256" key="1">
    <source>
        <dbReference type="ARBA" id="ARBA00001947"/>
    </source>
</evidence>
<evidence type="ECO:0000313" key="6">
    <source>
        <dbReference type="EMBL" id="KEQ19117.1"/>
    </source>
</evidence>
<dbReference type="InterPro" id="IPR001279">
    <property type="entry name" value="Metallo-B-lactamas"/>
</dbReference>
<dbReference type="eggNOG" id="COG0491">
    <property type="taxonomic scope" value="Bacteria"/>
</dbReference>
<feature type="domain" description="Metallo-beta-lactamase" evidence="5">
    <location>
        <begin position="19"/>
        <end position="196"/>
    </location>
</feature>
<dbReference type="Gene3D" id="3.60.15.10">
    <property type="entry name" value="Ribonuclease Z/Hydroxyacylglutathione hydrolase-like"/>
    <property type="match status" value="1"/>
</dbReference>
<evidence type="ECO:0000313" key="7">
    <source>
        <dbReference type="Proteomes" id="UP000028073"/>
    </source>
</evidence>
<gene>
    <name evidence="6" type="ORF">GZ78_03680</name>
</gene>
<dbReference type="InterPro" id="IPR051453">
    <property type="entry name" value="MBL_Glyoxalase_II"/>
</dbReference>
<evidence type="ECO:0000256" key="2">
    <source>
        <dbReference type="ARBA" id="ARBA00022723"/>
    </source>
</evidence>
<comment type="caution">
    <text evidence="6">The sequence shown here is derived from an EMBL/GenBank/DDBJ whole genome shotgun (WGS) entry which is preliminary data.</text>
</comment>
<dbReference type="STRING" id="1137799.GZ78_03680"/>
<dbReference type="Pfam" id="PF00753">
    <property type="entry name" value="Lactamase_B"/>
    <property type="match status" value="1"/>
</dbReference>
<sequence>MTEQNPALIKETFPVGPLQCNCTIIGDPITKKAIVIDPGGDPDIIMSKLEAHGLKAMALIHTHAHLDHFLASGEIKKKTGAPIHLHKEDKFLWDSLETQCRMFGVPYNPIPDPDYWLSDDQELPCCEGVAMHTPGHTPGSMCFHFEKENLLIAGDTLFRRSIGRTDLWGGDFKTIEKSIRDRLYTLDEETTVVTGHGPDTRIGEEIRENSIIRG</sequence>
<keyword evidence="7" id="KW-1185">Reference proteome</keyword>
<dbReference type="PANTHER" id="PTHR46233">
    <property type="entry name" value="HYDROXYACYLGLUTATHIONE HYDROLASE GLOC"/>
    <property type="match status" value="1"/>
</dbReference>
<proteinExistence type="predicted"/>
<dbReference type="InterPro" id="IPR036866">
    <property type="entry name" value="RibonucZ/Hydroxyglut_hydro"/>
</dbReference>
<dbReference type="AlphaFoldDB" id="A0A081NKZ4"/>
<name>A0A081NKZ4_9GAMM</name>
<dbReference type="OrthoDB" id="9802991at2"/>
<dbReference type="SMART" id="SM00849">
    <property type="entry name" value="Lactamase_B"/>
    <property type="match status" value="1"/>
</dbReference>
<dbReference type="CDD" id="cd06262">
    <property type="entry name" value="metallo-hydrolase-like_MBL-fold"/>
    <property type="match status" value="1"/>
</dbReference>
<evidence type="ECO:0000256" key="4">
    <source>
        <dbReference type="ARBA" id="ARBA00022833"/>
    </source>
</evidence>
<dbReference type="SUPFAM" id="SSF56281">
    <property type="entry name" value="Metallo-hydrolase/oxidoreductase"/>
    <property type="match status" value="1"/>
</dbReference>
<accession>A0A081NKZ4</accession>
<keyword evidence="4" id="KW-0862">Zinc</keyword>
<dbReference type="GO" id="GO:0046872">
    <property type="term" value="F:metal ion binding"/>
    <property type="evidence" value="ECO:0007669"/>
    <property type="project" value="UniProtKB-KW"/>
</dbReference>
<dbReference type="RefSeq" id="WP_034832768.1">
    <property type="nucleotide sequence ID" value="NZ_JOKH01000001.1"/>
</dbReference>
<organism evidence="6 7">
    <name type="scientific">Endozoicomonas numazuensis</name>
    <dbReference type="NCBI Taxonomy" id="1137799"/>
    <lineage>
        <taxon>Bacteria</taxon>
        <taxon>Pseudomonadati</taxon>
        <taxon>Pseudomonadota</taxon>
        <taxon>Gammaproteobacteria</taxon>
        <taxon>Oceanospirillales</taxon>
        <taxon>Endozoicomonadaceae</taxon>
        <taxon>Endozoicomonas</taxon>
    </lineage>
</organism>
<protein>
    <submittedName>
        <fullName evidence="6">Beta-lactamase</fullName>
    </submittedName>
</protein>
<dbReference type="GO" id="GO:0016787">
    <property type="term" value="F:hydrolase activity"/>
    <property type="evidence" value="ECO:0007669"/>
    <property type="project" value="UniProtKB-KW"/>
</dbReference>
<keyword evidence="2" id="KW-0479">Metal-binding</keyword>
<dbReference type="PANTHER" id="PTHR46233:SF3">
    <property type="entry name" value="HYDROXYACYLGLUTATHIONE HYDROLASE GLOC"/>
    <property type="match status" value="1"/>
</dbReference>